<dbReference type="OrthoDB" id="310217at2759"/>
<accession>A0A6A5UCA9</accession>
<dbReference type="EMBL" id="ML976981">
    <property type="protein sequence ID" value="KAF1961432.1"/>
    <property type="molecule type" value="Genomic_DNA"/>
</dbReference>
<dbReference type="AlphaFoldDB" id="A0A6A5UCA9"/>
<organism evidence="1 2">
    <name type="scientific">Byssothecium circinans</name>
    <dbReference type="NCBI Taxonomy" id="147558"/>
    <lineage>
        <taxon>Eukaryota</taxon>
        <taxon>Fungi</taxon>
        <taxon>Dikarya</taxon>
        <taxon>Ascomycota</taxon>
        <taxon>Pezizomycotina</taxon>
        <taxon>Dothideomycetes</taxon>
        <taxon>Pleosporomycetidae</taxon>
        <taxon>Pleosporales</taxon>
        <taxon>Massarineae</taxon>
        <taxon>Massarinaceae</taxon>
        <taxon>Byssothecium</taxon>
    </lineage>
</organism>
<dbReference type="Proteomes" id="UP000800035">
    <property type="component" value="Unassembled WGS sequence"/>
</dbReference>
<name>A0A6A5UCA9_9PLEO</name>
<keyword evidence="2" id="KW-1185">Reference proteome</keyword>
<gene>
    <name evidence="1" type="ORF">CC80DRAFT_500696</name>
</gene>
<protein>
    <submittedName>
        <fullName evidence="1">Uncharacterized protein</fullName>
    </submittedName>
</protein>
<dbReference type="InterPro" id="IPR011009">
    <property type="entry name" value="Kinase-like_dom_sf"/>
</dbReference>
<evidence type="ECO:0000313" key="1">
    <source>
        <dbReference type="EMBL" id="KAF1961432.1"/>
    </source>
</evidence>
<evidence type="ECO:0000313" key="2">
    <source>
        <dbReference type="Proteomes" id="UP000800035"/>
    </source>
</evidence>
<reference evidence="1" key="1">
    <citation type="journal article" date="2020" name="Stud. Mycol.">
        <title>101 Dothideomycetes genomes: a test case for predicting lifestyles and emergence of pathogens.</title>
        <authorList>
            <person name="Haridas S."/>
            <person name="Albert R."/>
            <person name="Binder M."/>
            <person name="Bloem J."/>
            <person name="Labutti K."/>
            <person name="Salamov A."/>
            <person name="Andreopoulos B."/>
            <person name="Baker S."/>
            <person name="Barry K."/>
            <person name="Bills G."/>
            <person name="Bluhm B."/>
            <person name="Cannon C."/>
            <person name="Castanera R."/>
            <person name="Culley D."/>
            <person name="Daum C."/>
            <person name="Ezra D."/>
            <person name="Gonzalez J."/>
            <person name="Henrissat B."/>
            <person name="Kuo A."/>
            <person name="Liang C."/>
            <person name="Lipzen A."/>
            <person name="Lutzoni F."/>
            <person name="Magnuson J."/>
            <person name="Mondo S."/>
            <person name="Nolan M."/>
            <person name="Ohm R."/>
            <person name="Pangilinan J."/>
            <person name="Park H.-J."/>
            <person name="Ramirez L."/>
            <person name="Alfaro M."/>
            <person name="Sun H."/>
            <person name="Tritt A."/>
            <person name="Yoshinaga Y."/>
            <person name="Zwiers L.-H."/>
            <person name="Turgeon B."/>
            <person name="Goodwin S."/>
            <person name="Spatafora J."/>
            <person name="Crous P."/>
            <person name="Grigoriev I."/>
        </authorList>
    </citation>
    <scope>NUCLEOTIDE SEQUENCE</scope>
    <source>
        <strain evidence="1">CBS 675.92</strain>
    </source>
</reference>
<dbReference type="SUPFAM" id="SSF56112">
    <property type="entry name" value="Protein kinase-like (PK-like)"/>
    <property type="match status" value="1"/>
</dbReference>
<sequence>MPEPFVWHVFESLVSAVARCHDRGPSDIWQVGLIIVCLIERFGRPGDMLIESLNECKGFVVECPMYSVALVKLAASCLRYKSEERPTAKILPRRTRNACKVAEVRSGYPKVRGRDITGTAYPADTISQRAGPRA</sequence>
<dbReference type="Gene3D" id="1.10.510.10">
    <property type="entry name" value="Transferase(Phosphotransferase) domain 1"/>
    <property type="match status" value="1"/>
</dbReference>
<proteinExistence type="predicted"/>